<keyword evidence="4" id="KW-0378">Hydrolase</keyword>
<dbReference type="GO" id="GO:0016485">
    <property type="term" value="P:protein processing"/>
    <property type="evidence" value="ECO:0007669"/>
    <property type="project" value="TreeGrafter"/>
</dbReference>
<comment type="similarity">
    <text evidence="1">Belongs to the peptidase A31 family.</text>
</comment>
<dbReference type="OrthoDB" id="9792731at2"/>
<evidence type="ECO:0000313" key="5">
    <source>
        <dbReference type="EMBL" id="AKU90152.1"/>
    </source>
</evidence>
<name>A0A0K1P9G4_9BACT</name>
<sequence length="157" mass="15923">MSARVLVAGIGNIFLGDDGFGVVAARRLAEDDLPAGVEVEDYGIRCLHLAFALLEPPELLIVLDAAGRGGPPGSLYVIEPILDAPTQASDAHSASLATVFSSVRAMGGSLPPVRVVGCEPASLDEGIGLSAQVEGAVEPALALVRNILDERAGGGKG</sequence>
<dbReference type="PANTHER" id="PTHR30302">
    <property type="entry name" value="HYDROGENASE 1 MATURATION PROTEASE"/>
    <property type="match status" value="1"/>
</dbReference>
<evidence type="ECO:0000256" key="4">
    <source>
        <dbReference type="ARBA" id="ARBA00022801"/>
    </source>
</evidence>
<protein>
    <submittedName>
        <fullName evidence="5">Hydrogenase maturation protease</fullName>
    </submittedName>
</protein>
<evidence type="ECO:0000256" key="1">
    <source>
        <dbReference type="ARBA" id="ARBA00006814"/>
    </source>
</evidence>
<dbReference type="SUPFAM" id="SSF53163">
    <property type="entry name" value="HybD-like"/>
    <property type="match status" value="1"/>
</dbReference>
<organism evidence="5 6">
    <name type="scientific">Vulgatibacter incomptus</name>
    <dbReference type="NCBI Taxonomy" id="1391653"/>
    <lineage>
        <taxon>Bacteria</taxon>
        <taxon>Pseudomonadati</taxon>
        <taxon>Myxococcota</taxon>
        <taxon>Myxococcia</taxon>
        <taxon>Myxococcales</taxon>
        <taxon>Cystobacterineae</taxon>
        <taxon>Vulgatibacteraceae</taxon>
        <taxon>Vulgatibacter</taxon>
    </lineage>
</organism>
<dbReference type="Proteomes" id="UP000055590">
    <property type="component" value="Chromosome"/>
</dbReference>
<dbReference type="AlphaFoldDB" id="A0A0K1P9G4"/>
<dbReference type="STRING" id="1391653.AKJ08_0539"/>
<proteinExistence type="inferred from homology"/>
<dbReference type="NCBIfam" id="TIGR00072">
    <property type="entry name" value="hydrog_prot"/>
    <property type="match status" value="1"/>
</dbReference>
<dbReference type="Gene3D" id="3.40.50.1450">
    <property type="entry name" value="HybD-like"/>
    <property type="match status" value="1"/>
</dbReference>
<keyword evidence="3" id="KW-0064">Aspartyl protease</keyword>
<dbReference type="EMBL" id="CP012332">
    <property type="protein sequence ID" value="AKU90152.1"/>
    <property type="molecule type" value="Genomic_DNA"/>
</dbReference>
<gene>
    <name evidence="5" type="ORF">AKJ08_0539</name>
</gene>
<dbReference type="KEGG" id="vin:AKJ08_0539"/>
<evidence type="ECO:0000256" key="3">
    <source>
        <dbReference type="ARBA" id="ARBA00022750"/>
    </source>
</evidence>
<reference evidence="5 6" key="1">
    <citation type="submission" date="2015-08" db="EMBL/GenBank/DDBJ databases">
        <authorList>
            <person name="Babu N.S."/>
            <person name="Beckwith C.J."/>
            <person name="Beseler K.G."/>
            <person name="Brison A."/>
            <person name="Carone J.V."/>
            <person name="Caskin T.P."/>
            <person name="Diamond M."/>
            <person name="Durham M.E."/>
            <person name="Foxe J.M."/>
            <person name="Go M."/>
            <person name="Henderson B.A."/>
            <person name="Jones I.B."/>
            <person name="McGettigan J.A."/>
            <person name="Micheletti S.J."/>
            <person name="Nasrallah M.E."/>
            <person name="Ortiz D."/>
            <person name="Piller C.R."/>
            <person name="Privatt S.R."/>
            <person name="Schneider S.L."/>
            <person name="Sharp S."/>
            <person name="Smith T.C."/>
            <person name="Stanton J.D."/>
            <person name="Ullery H.E."/>
            <person name="Wilson R.J."/>
            <person name="Serrano M.G."/>
            <person name="Buck G."/>
            <person name="Lee V."/>
            <person name="Wang Y."/>
            <person name="Carvalho R."/>
            <person name="Voegtly L."/>
            <person name="Shi R."/>
            <person name="Duckworth R."/>
            <person name="Johnson A."/>
            <person name="Loviza R."/>
            <person name="Walstead R."/>
            <person name="Shah Z."/>
            <person name="Kiflezghi M."/>
            <person name="Wade K."/>
            <person name="Ball S.L."/>
            <person name="Bradley K.W."/>
            <person name="Asai D.J."/>
            <person name="Bowman C.A."/>
            <person name="Russell D.A."/>
            <person name="Pope W.H."/>
            <person name="Jacobs-Sera D."/>
            <person name="Hendrix R.W."/>
            <person name="Hatfull G.F."/>
        </authorList>
    </citation>
    <scope>NUCLEOTIDE SEQUENCE [LARGE SCALE GENOMIC DNA]</scope>
    <source>
        <strain evidence="5 6">DSM 27710</strain>
    </source>
</reference>
<dbReference type="GO" id="GO:0008047">
    <property type="term" value="F:enzyme activator activity"/>
    <property type="evidence" value="ECO:0007669"/>
    <property type="project" value="InterPro"/>
</dbReference>
<accession>A0A0K1P9G4</accession>
<dbReference type="GO" id="GO:0004190">
    <property type="term" value="F:aspartic-type endopeptidase activity"/>
    <property type="evidence" value="ECO:0007669"/>
    <property type="project" value="UniProtKB-KW"/>
</dbReference>
<dbReference type="RefSeq" id="WP_050724643.1">
    <property type="nucleotide sequence ID" value="NZ_CP012332.1"/>
</dbReference>
<evidence type="ECO:0000256" key="2">
    <source>
        <dbReference type="ARBA" id="ARBA00022670"/>
    </source>
</evidence>
<dbReference type="InterPro" id="IPR023430">
    <property type="entry name" value="Pept_HybD-like_dom_sf"/>
</dbReference>
<evidence type="ECO:0000313" key="6">
    <source>
        <dbReference type="Proteomes" id="UP000055590"/>
    </source>
</evidence>
<dbReference type="Pfam" id="PF01750">
    <property type="entry name" value="HycI"/>
    <property type="match status" value="1"/>
</dbReference>
<dbReference type="PATRIC" id="fig|1391653.3.peg.557"/>
<dbReference type="PANTHER" id="PTHR30302:SF1">
    <property type="entry name" value="HYDROGENASE 2 MATURATION PROTEASE"/>
    <property type="match status" value="1"/>
</dbReference>
<keyword evidence="2 5" id="KW-0645">Protease</keyword>
<dbReference type="PRINTS" id="PR00446">
    <property type="entry name" value="HYDRGNUPTAKE"/>
</dbReference>
<keyword evidence="6" id="KW-1185">Reference proteome</keyword>
<dbReference type="InterPro" id="IPR000671">
    <property type="entry name" value="Peptidase_A31"/>
</dbReference>